<keyword evidence="6" id="KW-1015">Disulfide bond</keyword>
<dbReference type="AlphaFoldDB" id="A0A1B0FBX0"/>
<keyword evidence="7" id="KW-0325">Glycoprotein</keyword>
<dbReference type="InterPro" id="IPR011583">
    <property type="entry name" value="Chitinase_II/V-like_cat"/>
</dbReference>
<evidence type="ECO:0000256" key="5">
    <source>
        <dbReference type="ARBA" id="ARBA00022729"/>
    </source>
</evidence>
<evidence type="ECO:0000259" key="10">
    <source>
        <dbReference type="PROSITE" id="PS51910"/>
    </source>
</evidence>
<comment type="subcellular location">
    <subcellularLocation>
        <location evidence="1">Secreted</location>
    </subcellularLocation>
</comment>
<keyword evidence="12" id="KW-1185">Reference proteome</keyword>
<dbReference type="Pfam" id="PF00704">
    <property type="entry name" value="Glyco_hydro_18"/>
    <property type="match status" value="1"/>
</dbReference>
<dbReference type="InterPro" id="IPR015520">
    <property type="entry name" value="IDGF"/>
</dbReference>
<dbReference type="CDD" id="cd02873">
    <property type="entry name" value="GH18_IDGF"/>
    <property type="match status" value="1"/>
</dbReference>
<reference evidence="11" key="1">
    <citation type="submission" date="2020-05" db="UniProtKB">
        <authorList>
            <consortium name="EnsemblMetazoa"/>
        </authorList>
    </citation>
    <scope>IDENTIFICATION</scope>
    <source>
        <strain evidence="11">Yale</strain>
    </source>
</reference>
<dbReference type="Gene3D" id="3.20.20.80">
    <property type="entry name" value="Glycosidases"/>
    <property type="match status" value="1"/>
</dbReference>
<dbReference type="Proteomes" id="UP000092444">
    <property type="component" value="Unassembled WGS sequence"/>
</dbReference>
<dbReference type="SUPFAM" id="SSF54556">
    <property type="entry name" value="Chitinase insertion domain"/>
    <property type="match status" value="1"/>
</dbReference>
<dbReference type="GO" id="GO:0005975">
    <property type="term" value="P:carbohydrate metabolic process"/>
    <property type="evidence" value="ECO:0007669"/>
    <property type="project" value="InterPro"/>
</dbReference>
<dbReference type="GO" id="GO:0005576">
    <property type="term" value="C:extracellular region"/>
    <property type="evidence" value="ECO:0007669"/>
    <property type="project" value="UniProtKB-SubCell"/>
</dbReference>
<comment type="similarity">
    <text evidence="2">Belongs to the glycosyl hydrolase 18 family. IDGF subfamily.</text>
</comment>
<dbReference type="GO" id="GO:0004568">
    <property type="term" value="F:chitinase activity"/>
    <property type="evidence" value="ECO:0007669"/>
    <property type="project" value="TreeGrafter"/>
</dbReference>
<keyword evidence="5 9" id="KW-0732">Signal</keyword>
<dbReference type="PANTHER" id="PTHR11177:SF235">
    <property type="entry name" value="CHITINASE-LIKE PROTEIN IDGF1-RELATED"/>
    <property type="match status" value="1"/>
</dbReference>
<evidence type="ECO:0000256" key="2">
    <source>
        <dbReference type="ARBA" id="ARBA00006606"/>
    </source>
</evidence>
<dbReference type="InterPro" id="IPR029070">
    <property type="entry name" value="Chitinase_insertion_sf"/>
</dbReference>
<name>A0A1B0FBX0_GLOMM</name>
<protein>
    <recommendedName>
        <fullName evidence="10">GH18 domain-containing protein</fullName>
    </recommendedName>
</protein>
<evidence type="ECO:0000256" key="1">
    <source>
        <dbReference type="ARBA" id="ARBA00004613"/>
    </source>
</evidence>
<sequence length="480" mass="53764">MPKYNKICFVRQCGTLKRLNNMRYSVVFSLLLLILGLSWAQNKASPTGSTTSIGPQKHLVCYYDSSSFVKEGLGKMVIDDLEPALQFCTCLVYGYAGIERDSYKAVSMNQNLDLDLGKGLYRSVTKLKRKYPHLKVLLSVGGDKDIETGEDAKDLPNKYLELLENPTGRMRFINTAYALVKTYGFDGLDVAWQFNKNKPKKVHSGLGSLWKGFKKTFTGDHIVDENAETHKEQYTALMRELKNEFRPENLLLSTTVLPNVNSSLFYDVPSVMNYVDFVNLAAFDFYTPERNPELADLPAPLYPLPERNPEFSVDSQVQYWLRQGCPANKLNVGVPTYGRPWKMTDDSGLTGVPPVPKVENEAPQGPNTLIPGLYSWQEVCSLLPNTNNMYSKGADAPLAKVLDPQKKSGVYAYRVADKKGKNGIWVGYEDPDTGAEKAGYVKTLNLGGIALYDLSLDDFRGLCTGDKYPILRAIKYRLVN</sequence>
<accession>A0A1B0FBX0</accession>
<dbReference type="InterPro" id="IPR001223">
    <property type="entry name" value="Glyco_hydro18_cat"/>
</dbReference>
<dbReference type="EnsemblMetazoa" id="GMOY001043-RA">
    <property type="protein sequence ID" value="GMOY001043-PA"/>
    <property type="gene ID" value="GMOY001043"/>
</dbReference>
<evidence type="ECO:0000313" key="12">
    <source>
        <dbReference type="Proteomes" id="UP000092444"/>
    </source>
</evidence>
<dbReference type="PhylomeDB" id="A0A1B0FBX0"/>
<evidence type="ECO:0000256" key="8">
    <source>
        <dbReference type="ARBA" id="ARBA00054889"/>
    </source>
</evidence>
<feature type="signal peptide" evidence="9">
    <location>
        <begin position="1"/>
        <end position="40"/>
    </location>
</feature>
<dbReference type="FunFam" id="3.10.50.10:FF:000007">
    <property type="entry name" value="chitinase-like protein Idgf4"/>
    <property type="match status" value="1"/>
</dbReference>
<dbReference type="GO" id="GO:0008061">
    <property type="term" value="F:chitin binding"/>
    <property type="evidence" value="ECO:0007669"/>
    <property type="project" value="InterPro"/>
</dbReference>
<dbReference type="Gene3D" id="3.10.50.10">
    <property type="match status" value="1"/>
</dbReference>
<feature type="chain" id="PRO_5008407291" description="GH18 domain-containing protein" evidence="9">
    <location>
        <begin position="41"/>
        <end position="480"/>
    </location>
</feature>
<dbReference type="PROSITE" id="PS51910">
    <property type="entry name" value="GH18_2"/>
    <property type="match status" value="1"/>
</dbReference>
<dbReference type="FunFam" id="3.20.20.80:FF:000071">
    <property type="entry name" value="Imaginal disc growth factor"/>
    <property type="match status" value="1"/>
</dbReference>
<evidence type="ECO:0000313" key="11">
    <source>
        <dbReference type="EnsemblMetazoa" id="GMOY001043-PA"/>
    </source>
</evidence>
<dbReference type="InterPro" id="IPR050314">
    <property type="entry name" value="Glycosyl_Hydrlase_18"/>
</dbReference>
<dbReference type="EMBL" id="CCAG010003044">
    <property type="status" value="NOT_ANNOTATED_CDS"/>
    <property type="molecule type" value="Genomic_DNA"/>
</dbReference>
<evidence type="ECO:0000256" key="9">
    <source>
        <dbReference type="SAM" id="SignalP"/>
    </source>
</evidence>
<proteinExistence type="inferred from homology"/>
<evidence type="ECO:0000256" key="4">
    <source>
        <dbReference type="ARBA" id="ARBA00022525"/>
    </source>
</evidence>
<comment type="function">
    <text evidence="8">Cooperates with insulin-like peptides to stimulate the proliferation, polarization and motility of imaginal disk cells. May act by stabilizing the binding of insulin-like peptides to its receptor through a simultaneous interaction with both molecules to form a multiprotein signaling complex.</text>
</comment>
<dbReference type="PANTHER" id="PTHR11177">
    <property type="entry name" value="CHITINASE"/>
    <property type="match status" value="1"/>
</dbReference>
<evidence type="ECO:0000256" key="7">
    <source>
        <dbReference type="ARBA" id="ARBA00023180"/>
    </source>
</evidence>
<dbReference type="SMART" id="SM00636">
    <property type="entry name" value="Glyco_18"/>
    <property type="match status" value="1"/>
</dbReference>
<feature type="domain" description="GH18" evidence="10">
    <location>
        <begin position="57"/>
        <end position="480"/>
    </location>
</feature>
<keyword evidence="3" id="KW-0217">Developmental protein</keyword>
<organism evidence="11 12">
    <name type="scientific">Glossina morsitans morsitans</name>
    <name type="common">Savannah tsetse fly</name>
    <dbReference type="NCBI Taxonomy" id="37546"/>
    <lineage>
        <taxon>Eukaryota</taxon>
        <taxon>Metazoa</taxon>
        <taxon>Ecdysozoa</taxon>
        <taxon>Arthropoda</taxon>
        <taxon>Hexapoda</taxon>
        <taxon>Insecta</taxon>
        <taxon>Pterygota</taxon>
        <taxon>Neoptera</taxon>
        <taxon>Endopterygota</taxon>
        <taxon>Diptera</taxon>
        <taxon>Brachycera</taxon>
        <taxon>Muscomorpha</taxon>
        <taxon>Hippoboscoidea</taxon>
        <taxon>Glossinidae</taxon>
        <taxon>Glossina</taxon>
    </lineage>
</organism>
<evidence type="ECO:0000256" key="3">
    <source>
        <dbReference type="ARBA" id="ARBA00022473"/>
    </source>
</evidence>
<dbReference type="SUPFAM" id="SSF51445">
    <property type="entry name" value="(Trans)glycosidases"/>
    <property type="match status" value="1"/>
</dbReference>
<keyword evidence="4" id="KW-0964">Secreted</keyword>
<dbReference type="VEuPathDB" id="VectorBase:GMOY001043"/>
<evidence type="ECO:0000256" key="6">
    <source>
        <dbReference type="ARBA" id="ARBA00023157"/>
    </source>
</evidence>
<dbReference type="STRING" id="37546.A0A1B0FBX0"/>
<dbReference type="InterPro" id="IPR017853">
    <property type="entry name" value="GH"/>
</dbReference>
<dbReference type="GO" id="GO:0006032">
    <property type="term" value="P:chitin catabolic process"/>
    <property type="evidence" value="ECO:0007669"/>
    <property type="project" value="TreeGrafter"/>
</dbReference>